<feature type="domain" description="RDRP core" evidence="3">
    <location>
        <begin position="568"/>
        <end position="1148"/>
    </location>
</feature>
<evidence type="ECO:0000313" key="4">
    <source>
        <dbReference type="EMBL" id="PLW22990.1"/>
    </source>
</evidence>
<dbReference type="PANTHER" id="PTHR23079">
    <property type="entry name" value="RNA-DEPENDENT RNA POLYMERASE"/>
    <property type="match status" value="1"/>
</dbReference>
<dbReference type="Proteomes" id="UP000235392">
    <property type="component" value="Unassembled WGS sequence"/>
</dbReference>
<sequence length="1380" mass="155574">MVVGLPSGDQTSEELGPRNPLSARDRPNVAQLGDLGGFMQAQPLAPSSPEPAIASSRIFSTQISRHSQKYILNVKTQLNRLDPHQHTSRSQSTPNKKRNLVEYPFSSLQLRRLVGLELSIKTMEVYIRDLPSAGTQLETKLALITAISKVIHHPPILKSNETKSNFRVDVRPVANHPSNQHFQPSFHHLQATYNSRSERLTGTVTFPTSDLGHRFLGAVVRNPIKILNHLSPIQFEQSLRNGRRIIPHPQLIKSLKESRFKETSQVIQELKELELTQKPLPISLIDFGRVCQHLNKPAFSSEYAICLPSDSSLLKFDINRKLISLSWSNQDRSKKIVIQLQTLRNIDACSPWVIFTLARPPQFEEVLTQSPTYFSSSLPSQNKHHHDLRIRVHGYPHTKADVFPFVNNQLRIQFATETAFQNFCTIKFSVPLPTINSITRTVVEKDHYDPDRIKAIHENIVCFTIPVAFQIECLLHNSILLPYQILRVCQALTGLDENLAERALIQFIKAYGEDGNGSRTGNQFQQDSTKPIYLQILQEALRTSADETPLGNVDVDNGNSFQCRTVAITPTRLSLQGPQIEQSNSILRLYQQTENFLRVSIADETRHRLRSSREVDIHHLLRMRYLPFLTKGMILCGRKFEFLGYSNSALKDHQAWFVCPFHKGDELVTAASIRAKLGDFSKVIRIPARYMARIAQAFTSTRRSLTLRPSEISRMTDVERNGSCFTDGVGTISQDLVDEVHRVLNIGNSRRAVNSTCYQIRLGGFKGMLSLDPTLKGKVVRMRPSMDKFDAPDSLTLDIAGTFTKPLVAYLNRPLIKLLEDLGIAPEVFLKLQDKIVRQVENSRSSPKLAADLMQQYSLGTNSGMPSILNKLSELLGEDMDVGSDFVKECYDLMIVQCLRDLKYRGRIPLEKSYTLVGVADEDNFLPPDSIYVCVQYPHGAPIYLKGLHAITRSPSLHPGDVRVVKAVGKLDPVVAPRLSSLVNCVVFPVQGERSLPSCLGGGDLDGDLFTVIGLPELVPKRTRIHPPASYLPPEMRKLDRDCSIADGAEFFLDYISSDLVGMIATRHLHIADQCPEGTKNELCMRLAELHSDAVDYPKTGVPVNIRSVPNAPTRMKPDFMCQEQDSSKEGENYYESAKVLGRLFREIPADKIDIFIHESIDEEITELHRVRRTDHKFGEVYEKLDANGQLSKLIRRAIKRKFPNREDYGTILRMNTDLEAEFSKLLRWFGEELMKICKLNSLSTGNSSHHLTESEAFLGVIVMPSDRFHKRTTLSRLQEQTSELFGMVKSGIMGTTHRGNGQQSEDEQDIDELESDDDDSDIEAKNGGYEDEAEKQAFLLCLHRAFVAWTVATQSQSNLFGTHSFGFMSLGILLNRICN</sequence>
<dbReference type="GO" id="GO:0003723">
    <property type="term" value="F:RNA binding"/>
    <property type="evidence" value="ECO:0007669"/>
    <property type="project" value="UniProtKB-KW"/>
</dbReference>
<comment type="catalytic activity">
    <reaction evidence="1">
        <text>RNA(n) + a ribonucleoside 5'-triphosphate = RNA(n+1) + diphosphate</text>
        <dbReference type="Rhea" id="RHEA:21248"/>
        <dbReference type="Rhea" id="RHEA-COMP:14527"/>
        <dbReference type="Rhea" id="RHEA-COMP:17342"/>
        <dbReference type="ChEBI" id="CHEBI:33019"/>
        <dbReference type="ChEBI" id="CHEBI:61557"/>
        <dbReference type="ChEBI" id="CHEBI:140395"/>
        <dbReference type="EC" id="2.7.7.48"/>
    </reaction>
</comment>
<evidence type="ECO:0000256" key="2">
    <source>
        <dbReference type="SAM" id="MobiDB-lite"/>
    </source>
</evidence>
<dbReference type="GO" id="GO:0003968">
    <property type="term" value="F:RNA-directed RNA polymerase activity"/>
    <property type="evidence" value="ECO:0007669"/>
    <property type="project" value="UniProtKB-KW"/>
</dbReference>
<feature type="compositionally biased region" description="Acidic residues" evidence="2">
    <location>
        <begin position="1305"/>
        <end position="1322"/>
    </location>
</feature>
<dbReference type="PANTHER" id="PTHR23079:SF55">
    <property type="entry name" value="RNA-DIRECTED RNA POLYMERASE"/>
    <property type="match status" value="1"/>
</dbReference>
<evidence type="ECO:0000256" key="1">
    <source>
        <dbReference type="RuleBase" id="RU363098"/>
    </source>
</evidence>
<keyword evidence="1" id="KW-0808">Transferase</keyword>
<dbReference type="InterPro" id="IPR057596">
    <property type="entry name" value="RDRP_core"/>
</dbReference>
<dbReference type="GO" id="GO:0031380">
    <property type="term" value="C:nuclear RNA-directed RNA polymerase complex"/>
    <property type="evidence" value="ECO:0007669"/>
    <property type="project" value="TreeGrafter"/>
</dbReference>
<comment type="caution">
    <text evidence="4">The sequence shown here is derived from an EMBL/GenBank/DDBJ whole genome shotgun (WGS) entry which is preliminary data.</text>
</comment>
<keyword evidence="1" id="KW-0696">RNA-directed RNA polymerase</keyword>
<proteinExistence type="inferred from homology"/>
<keyword evidence="1" id="KW-0694">RNA-binding</keyword>
<dbReference type="EMBL" id="PGCI01000646">
    <property type="protein sequence ID" value="PLW22990.1"/>
    <property type="molecule type" value="Genomic_DNA"/>
</dbReference>
<feature type="region of interest" description="Disordered" evidence="2">
    <location>
        <begin position="1"/>
        <end position="31"/>
    </location>
</feature>
<dbReference type="EC" id="2.7.7.48" evidence="1"/>
<dbReference type="GO" id="GO:0030422">
    <property type="term" value="P:siRNA processing"/>
    <property type="evidence" value="ECO:0007669"/>
    <property type="project" value="TreeGrafter"/>
</dbReference>
<dbReference type="Pfam" id="PF05183">
    <property type="entry name" value="RdRP"/>
    <property type="match status" value="1"/>
</dbReference>
<gene>
    <name evidence="4" type="ORF">PCASD_14798</name>
</gene>
<evidence type="ECO:0000259" key="3">
    <source>
        <dbReference type="Pfam" id="PF05183"/>
    </source>
</evidence>
<evidence type="ECO:0000313" key="5">
    <source>
        <dbReference type="Proteomes" id="UP000235392"/>
    </source>
</evidence>
<protein>
    <recommendedName>
        <fullName evidence="1">RNA-dependent RNA polymerase</fullName>
        <ecNumber evidence="1">2.7.7.48</ecNumber>
    </recommendedName>
</protein>
<organism evidence="4 5">
    <name type="scientific">Puccinia coronata f. sp. avenae</name>
    <dbReference type="NCBI Taxonomy" id="200324"/>
    <lineage>
        <taxon>Eukaryota</taxon>
        <taxon>Fungi</taxon>
        <taxon>Dikarya</taxon>
        <taxon>Basidiomycota</taxon>
        <taxon>Pucciniomycotina</taxon>
        <taxon>Pucciniomycetes</taxon>
        <taxon>Pucciniales</taxon>
        <taxon>Pucciniaceae</taxon>
        <taxon>Puccinia</taxon>
    </lineage>
</organism>
<dbReference type="InterPro" id="IPR007855">
    <property type="entry name" value="RDRP"/>
</dbReference>
<comment type="similarity">
    <text evidence="1">Belongs to the RdRP family.</text>
</comment>
<reference evidence="4 5" key="1">
    <citation type="submission" date="2017-11" db="EMBL/GenBank/DDBJ databases">
        <title>De novo assembly and phasing of dikaryotic genomes from two isolates of Puccinia coronata f. sp. avenae, the causal agent of oat crown rust.</title>
        <authorList>
            <person name="Miller M.E."/>
            <person name="Zhang Y."/>
            <person name="Omidvar V."/>
            <person name="Sperschneider J."/>
            <person name="Schwessinger B."/>
            <person name="Raley C."/>
            <person name="Palmer J.M."/>
            <person name="Garnica D."/>
            <person name="Upadhyaya N."/>
            <person name="Rathjen J."/>
            <person name="Taylor J.M."/>
            <person name="Park R.F."/>
            <person name="Dodds P.N."/>
            <person name="Hirsch C.D."/>
            <person name="Kianian S.F."/>
            <person name="Figueroa M."/>
        </authorList>
    </citation>
    <scope>NUCLEOTIDE SEQUENCE [LARGE SCALE GENOMIC DNA]</scope>
    <source>
        <strain evidence="4">12SD80</strain>
    </source>
</reference>
<name>A0A2N5TBY8_9BASI</name>
<keyword evidence="1" id="KW-0548">Nucleotidyltransferase</keyword>
<feature type="region of interest" description="Disordered" evidence="2">
    <location>
        <begin position="1294"/>
        <end position="1327"/>
    </location>
</feature>
<accession>A0A2N5TBY8</accession>
<feature type="region of interest" description="Disordered" evidence="2">
    <location>
        <begin position="78"/>
        <end position="99"/>
    </location>
</feature>